<feature type="domain" description="Cadherin" evidence="20">
    <location>
        <begin position="352"/>
        <end position="458"/>
    </location>
</feature>
<evidence type="ECO:0000256" key="18">
    <source>
        <dbReference type="SAM" id="Phobius"/>
    </source>
</evidence>
<evidence type="ECO:0000256" key="16">
    <source>
        <dbReference type="PROSITE-ProRule" id="PRU00043"/>
    </source>
</evidence>
<evidence type="ECO:0000313" key="22">
    <source>
        <dbReference type="Proteomes" id="UP000007635"/>
    </source>
</evidence>
<keyword evidence="7 16" id="KW-0106">Calcium</keyword>
<feature type="signal peptide" evidence="19">
    <location>
        <begin position="1"/>
        <end position="30"/>
    </location>
</feature>
<keyword evidence="9 18" id="KW-1133">Transmembrane helix</keyword>
<dbReference type="GeneTree" id="ENSGT00940000164636"/>
<dbReference type="STRING" id="69293.ENSGACP00000022251"/>
<dbReference type="PANTHER" id="PTHR24028">
    <property type="entry name" value="CADHERIN-87A"/>
    <property type="match status" value="1"/>
</dbReference>
<dbReference type="GO" id="GO:0005509">
    <property type="term" value="F:calcium ion binding"/>
    <property type="evidence" value="ECO:0007669"/>
    <property type="project" value="UniProtKB-UniRule"/>
</dbReference>
<evidence type="ECO:0000256" key="15">
    <source>
        <dbReference type="ARBA" id="ARBA00079083"/>
    </source>
</evidence>
<dbReference type="GO" id="GO:0016477">
    <property type="term" value="P:cell migration"/>
    <property type="evidence" value="ECO:0007669"/>
    <property type="project" value="UniProtKB-ARBA"/>
</dbReference>
<feature type="domain" description="Cadherin" evidence="20">
    <location>
        <begin position="565"/>
        <end position="672"/>
    </location>
</feature>
<dbReference type="GO" id="GO:0005886">
    <property type="term" value="C:plasma membrane"/>
    <property type="evidence" value="ECO:0007669"/>
    <property type="project" value="UniProtKB-SubCell"/>
</dbReference>
<feature type="domain" description="Cadherin" evidence="20">
    <location>
        <begin position="2248"/>
        <end position="2348"/>
    </location>
</feature>
<dbReference type="InParanoid" id="G3PXB2"/>
<dbReference type="InterPro" id="IPR050174">
    <property type="entry name" value="Protocadherin/Cadherin-CA"/>
</dbReference>
<dbReference type="Ensembl" id="ENSGACT00000022293.2">
    <property type="protein sequence ID" value="ENSGACP00000022251.2"/>
    <property type="gene ID" value="ENSGACG00000016846.2"/>
</dbReference>
<dbReference type="GeneID" id="120825188"/>
<reference evidence="21" key="3">
    <citation type="submission" date="2025-09" db="UniProtKB">
        <authorList>
            <consortium name="Ensembl"/>
        </authorList>
    </citation>
    <scope>IDENTIFICATION</scope>
</reference>
<organism evidence="21 22">
    <name type="scientific">Gasterosteus aculeatus aculeatus</name>
    <name type="common">three-spined stickleback</name>
    <dbReference type="NCBI Taxonomy" id="481459"/>
    <lineage>
        <taxon>Eukaryota</taxon>
        <taxon>Metazoa</taxon>
        <taxon>Chordata</taxon>
        <taxon>Craniata</taxon>
        <taxon>Vertebrata</taxon>
        <taxon>Euteleostomi</taxon>
        <taxon>Actinopterygii</taxon>
        <taxon>Neopterygii</taxon>
        <taxon>Teleostei</taxon>
        <taxon>Neoteleostei</taxon>
        <taxon>Acanthomorphata</taxon>
        <taxon>Eupercaria</taxon>
        <taxon>Perciformes</taxon>
        <taxon>Cottioidei</taxon>
        <taxon>Gasterosteales</taxon>
        <taxon>Gasterosteidae</taxon>
        <taxon>Gasterosteus</taxon>
    </lineage>
</organism>
<dbReference type="FunFam" id="2.60.40.60:FF:000102">
    <property type="entry name" value="Dachsous cadherin-related 1b"/>
    <property type="match status" value="1"/>
</dbReference>
<evidence type="ECO:0000256" key="4">
    <source>
        <dbReference type="ARBA" id="ARBA00022692"/>
    </source>
</evidence>
<keyword evidence="5 19" id="KW-0732">Signal</keyword>
<evidence type="ECO:0000313" key="21">
    <source>
        <dbReference type="Ensembl" id="ENSGACP00000022251.2"/>
    </source>
</evidence>
<feature type="domain" description="Cadherin" evidence="20">
    <location>
        <begin position="778"/>
        <end position="879"/>
    </location>
</feature>
<dbReference type="GO" id="GO:0007156">
    <property type="term" value="P:homophilic cell adhesion via plasma membrane adhesion molecules"/>
    <property type="evidence" value="ECO:0007669"/>
    <property type="project" value="InterPro"/>
</dbReference>
<evidence type="ECO:0000256" key="8">
    <source>
        <dbReference type="ARBA" id="ARBA00022889"/>
    </source>
</evidence>
<dbReference type="InterPro" id="IPR015919">
    <property type="entry name" value="Cadherin-like_sf"/>
</dbReference>
<dbReference type="FunFam" id="2.60.40.60:FF:000039">
    <property type="entry name" value="FAT atypical cadherin 3"/>
    <property type="match status" value="1"/>
</dbReference>
<dbReference type="KEGG" id="gat:120825188"/>
<feature type="domain" description="Cadherin" evidence="20">
    <location>
        <begin position="1730"/>
        <end position="1833"/>
    </location>
</feature>
<feature type="compositionally biased region" description="Polar residues" evidence="17">
    <location>
        <begin position="2977"/>
        <end position="2990"/>
    </location>
</feature>
<feature type="domain" description="Cadherin" evidence="20">
    <location>
        <begin position="2349"/>
        <end position="2453"/>
    </location>
</feature>
<sequence>MWRAATGRGGAAAWLLRALALPLLCAHSSGQVFNLTLSVKEGLPAETIVGDLSAGLSGPSTGFFISESRDSYVFRDLEIDADTGIISTAVVLDRESRDKYEFVAATLAGEVIRVKLEVEDVNDHSPQFPSEAVDLEISEQSPPGSRFHLEGARDEDEAEFGTQGYRITERGVGELFRLEYRSGSEDHPSLDLVLTSRLDRETLDFYSLAIEAFDGGVPARTGTLQVNVRVLDENDNPPAFDRSEYHASLPEGAAVASAVCQVTATDLDLGENGRITYEINRRQSDPDEVFSINETSGLVYLNKPLDYETQAFHELVVGARDNGAQPESSSAFVGVKVLNVNDNSPAVSVLFLSETGEAVVSEAAAVGDYVARISVSDPDFKEERVTVTLEEDGDDGKFILTQTDDYLYALCVNAQLDREERDLFELKVRASDSGSPPLSSETVLLLRVTDANDCRPAFERDAYVVRVPEDAPRGSALIQVRARDADEEGVNSEVRYSIPGFDRDGPVSVDPESGWVTTAAALDREARAEVRFLVVAADGGEPALSSTATVTVLVEDVNDNEPVFQRQLYNVSIPEHGDVGSCFLQVVATDADGPEFSELLYSLSDGFDAEDKHPLFSVHPRTGQLCVSRDIDRDSGQTVHDVLIRAEDPGGLSAQTHVRVEVEDLNDNAPVFNPGEYAASISGHAQPGTEILNVVASDRDSGRFGRVTYHVLPGDVSGLFSLDATTGTLLLTSTLTHLGAASVKLSVTARDGEGVNAARPAEVTINVLRSAQAPAVFKRSRYTFTVPEDAPPGTPVGTVEAVNPADSESATYRISSGDPRGLFSVHPKSGLISTVDLLDRESQPYALLILQSHSDASPVCGTTQVNVTVADVNDNAPAFPKPGDAVAVSQNTRPGTVLFIARARDRDSGANGEVRYHLKSTANGTFVVDRRLGTVTLNQSLQGGHQQRYNLEIVAEDGGEPPLSSTLTLAVSVELAAAAEDGLAFETLVYQVEIGEGYRKDARVIQVRAHRGRGAHGSNSGITYTLEAEAGFPPAPFRVHPNTGWLFLSRGLDFETEPEFRFRVEASLANATASAAVLVLVLDVNDNPPAFGSEVYHFTVPEGSSPRGLVGTVKAVDEDSGKNAQLSYILLTDGKFFRINSKTGEIINWVALDREQHSQHSLKVMVTDNGRPRLNATAAVHILVTDLNDNTPQFTHLPASKELSVQIWAGLPAGSLVTNMFAKDLDAGENGTVTFSLVAADSQVEGFGPFEIDGESGDIRTTEPFAHQNSGSFYAVKVTARDGGVPPLEDTALIHVQVDGLDSERQMMRRFTVREDAEPATVIGSAAVSSEGRFRYSISEGDGSVHFGIDGSSGDIYVNQPLDYESAAQYRLTVRAEDEGPSAGANASLLVAVAVEDVNDHTPWFPDKLVTFGLREDAAVGSLAFAFRARDGDGTFPNSALRYSLALDSQLGRSPSRFPFHVDPGTGRLTVTAPLDRETNPGFAFTVTATDRAERTEERRRSSVTAQVFLLDVNDNRPVFVSVDTVQVMEDAEVGSLLHRFVSIDGDLGENGVVSYVVTAGNKRGFFTLEEKSGLLFLSSPLDYETERFHRLTVRAVDHGLPPLSSTQTLTVEVEDVNDRRPVFSESIYNASVAENRDPGEPVIRVSATDDDSEENAVVWYSLLPGAGYELFSIDPHSGLITTTSQLDREQQHHFTLRVQARDSSTRPLSGTATVLCAVLDDNDNPPEFMQPSFQISLPENLPPGGVHTAQASDPDSGENGTIHYSILGDDHRGRFTINSRTGAVSTTRVLDREEMQNYTLAIQACDYGATQLCSSTRLQLLLLDQNDNVPSFTRKSYHASVSEGLPAGAEVLRVHAFDPDEGPNGDLTYSLTEDSSQGAFSVDAFTGVIRTTRSLDREARAQYTLRAVAVDGCSQGPLSSVASLTVQVEDVNDNAPVCEQNPVNAWVSAGTPPNQIVATVAATDGDQGDNGTVQFALSDEENLFEINGESGEISLRRRVRAGFSGRNLQVVVSDKGRPALSATCLVVIHLKGEHEGLQFTDKVYNATIKENSRAGAWIAIVEASDQTNIRQRITYTIFSGNENHVFSINRHTGEIRVQKDNSLDYEASPQIQLVVLADNGLQTAHCRVSVALLDVNDNAPVFEHSGYRTAVWEGQVHNTYIMQVFASDADSGLNGQIEYSIVSGNPNQAFVLDSVRGILATRVLLDREITPSYKLVLQAADRGNPPLSSTTTLRVQVVDVNDNSPAVPPMEPVVVAENLPAGYKVTQVTANDVDLSSTITYSFSDNSSTDFPFAIDPYTGVVTLTRALDYEARTEYTLTVWASDSLHQTTGEVKVEVLDVNDNAPVFTEVSYQVELSELVSEDTLVLSVSATDSDSGLNGKINYRLLSSPLQGFYIVPDNGSVFTNKPLKAITNGNLIHLLVEARDEGEPMQSTVASVDVLIVDTNDHTPLFHQDIYTLTVPEDTPTDTTLLTLSAEDRDWSPENTHLDYGIIGGNEERRFCLEVKMVQVENQMKNVGKLVLCNPLDRETTESYALAVRVSDRGTPPLNSSAVVTVTVTDCNDNAPVFSSTGYHAQVSENSHVGARLVQVSARDPDLGTNGLLRYDIISGNGKGHLKLNRQSGLLVVNHSLDYEEDPKYTLTIRATDGVESSEQRKVAFTVVFITVLDENDNTPYFMFPTVNCSVPENLPAFTHTCSVHAVDNDSGPYGQLSYSIVSSCFTDYGSGSPEKKEGFAIDPLTGDIHTRQTFDYERESEYCFVVEARDKGNKAATVRVTVSIKGVDEFSPVFTQKQYHFLLSESTGPGEVVGYVMAMDHDGGVDGLVEYSLVRSSPFFSINKTIGAIFVSGPVYRRRGSQASEDLVELVVSAASPRSTSRTTACLVLIDISSSAEALTGVPLDAHMLSLSVSLIMFLLMLLVFVGSLLKYKMKEAAIKKAAAVAANPDHETGSFGRAGSQSAISLQEMKPPGVVVAETDGSTPCSPSDSSGRGSAEGETAEDQEIKWINQYPCRNRDDQVGELADSALPRDNISCHSADDVSEQMSSAEKRLVSAMASTESLHHFKEEGGGEGLLPAILRVRDLEENMRTYGYAPLSEAHASADSLSSLLCLEEQTHGSYSWDYILDWEPRFQPLASVFTDLGMLPDEELQGGREDLAAEASCLMYPPPLITGVAHPGIRTVHPRKPGRMPSLRRKPSYPKYAYSPLGRNTGLTPSAMTPTFAPSLSSLTVRTPNASPVVSDTGVGGIRLDSGPLTASLLEAEIQV</sequence>
<feature type="domain" description="Cadherin" evidence="20">
    <location>
        <begin position="1940"/>
        <end position="2045"/>
    </location>
</feature>
<evidence type="ECO:0000256" key="17">
    <source>
        <dbReference type="SAM" id="MobiDB-lite"/>
    </source>
</evidence>
<feature type="domain" description="Cadherin" evidence="20">
    <location>
        <begin position="63"/>
        <end position="128"/>
    </location>
</feature>
<dbReference type="PROSITE" id="PS00232">
    <property type="entry name" value="CADHERIN_1"/>
    <property type="match status" value="12"/>
</dbReference>
<dbReference type="SUPFAM" id="SSF49313">
    <property type="entry name" value="Cadherin-like"/>
    <property type="match status" value="27"/>
</dbReference>
<feature type="region of interest" description="Disordered" evidence="17">
    <location>
        <begin position="2973"/>
        <end position="2999"/>
    </location>
</feature>
<dbReference type="GO" id="GO:0007163">
    <property type="term" value="P:establishment or maintenance of cell polarity"/>
    <property type="evidence" value="ECO:0007669"/>
    <property type="project" value="UniProtKB-ARBA"/>
</dbReference>
<dbReference type="GO" id="GO:0003007">
    <property type="term" value="P:heart morphogenesis"/>
    <property type="evidence" value="ECO:0007669"/>
    <property type="project" value="UniProtKB-ARBA"/>
</dbReference>
<evidence type="ECO:0000256" key="1">
    <source>
        <dbReference type="ARBA" id="ARBA00004251"/>
    </source>
</evidence>
<evidence type="ECO:0000256" key="19">
    <source>
        <dbReference type="SAM" id="SignalP"/>
    </source>
</evidence>
<dbReference type="GO" id="GO:0048729">
    <property type="term" value="P:tissue morphogenesis"/>
    <property type="evidence" value="ECO:0007669"/>
    <property type="project" value="UniProtKB-ARBA"/>
</dbReference>
<dbReference type="SMART" id="SM00112">
    <property type="entry name" value="CA"/>
    <property type="match status" value="27"/>
</dbReference>
<feature type="chain" id="PRO_5043444555" description="Protocadherin-16" evidence="19">
    <location>
        <begin position="31"/>
        <end position="3264"/>
    </location>
</feature>
<dbReference type="Gene3D" id="2.60.40.60">
    <property type="entry name" value="Cadherins"/>
    <property type="match status" value="27"/>
</dbReference>
<dbReference type="FunFam" id="2.60.40.60:FF:000007">
    <property type="entry name" value="Protocadherin alpha 2"/>
    <property type="match status" value="1"/>
</dbReference>
<feature type="domain" description="Cadherin" evidence="20">
    <location>
        <begin position="2791"/>
        <end position="2901"/>
    </location>
</feature>
<feature type="domain" description="Cadherin" evidence="20">
    <location>
        <begin position="2144"/>
        <end position="2248"/>
    </location>
</feature>
<protein>
    <recommendedName>
        <fullName evidence="14">Protocadherin-16</fullName>
    </recommendedName>
    <alternativeName>
        <fullName evidence="15">Protein dachsous homolog 1</fullName>
    </alternativeName>
</protein>
<keyword evidence="2" id="KW-1003">Cell membrane</keyword>
<evidence type="ECO:0000256" key="13">
    <source>
        <dbReference type="ARBA" id="ARBA00062150"/>
    </source>
</evidence>
<dbReference type="Proteomes" id="UP000007635">
    <property type="component" value="Chromosome IX"/>
</dbReference>
<evidence type="ECO:0000256" key="9">
    <source>
        <dbReference type="ARBA" id="ARBA00022989"/>
    </source>
</evidence>
<comment type="subcellular location">
    <subcellularLocation>
        <location evidence="1">Cell membrane</location>
        <topology evidence="1">Single-pass type I membrane protein</topology>
    </subcellularLocation>
</comment>
<dbReference type="FunFam" id="2.60.40.60:FF:000104">
    <property type="entry name" value="cadherin-23 isoform X1"/>
    <property type="match status" value="1"/>
</dbReference>
<feature type="domain" description="Cadherin" evidence="20">
    <location>
        <begin position="1625"/>
        <end position="1729"/>
    </location>
</feature>
<dbReference type="RefSeq" id="XP_040042590.1">
    <property type="nucleotide sequence ID" value="XM_040186656.1"/>
</dbReference>
<evidence type="ECO:0000256" key="11">
    <source>
        <dbReference type="ARBA" id="ARBA00023157"/>
    </source>
</evidence>
<dbReference type="PROSITE" id="PS50268">
    <property type="entry name" value="CADHERIN_2"/>
    <property type="match status" value="27"/>
</dbReference>
<feature type="domain" description="Cadherin" evidence="20">
    <location>
        <begin position="2570"/>
        <end position="2677"/>
    </location>
</feature>
<evidence type="ECO:0000256" key="3">
    <source>
        <dbReference type="ARBA" id="ARBA00022536"/>
    </source>
</evidence>
<dbReference type="FunFam" id="2.60.40.60:FF:000094">
    <property type="entry name" value="protocadherin gamma-C4 isoform X2"/>
    <property type="match status" value="1"/>
</dbReference>
<feature type="domain" description="Cadherin" evidence="20">
    <location>
        <begin position="986"/>
        <end position="1091"/>
    </location>
</feature>
<dbReference type="PRINTS" id="PR00205">
    <property type="entry name" value="CADHERIN"/>
</dbReference>
<dbReference type="PANTHER" id="PTHR24028:SF345">
    <property type="entry name" value="PROTOCADHERIN-16-LIKE"/>
    <property type="match status" value="1"/>
</dbReference>
<feature type="domain" description="Cadherin" evidence="20">
    <location>
        <begin position="880"/>
        <end position="973"/>
    </location>
</feature>
<evidence type="ECO:0000259" key="20">
    <source>
        <dbReference type="PROSITE" id="PS50268"/>
    </source>
</evidence>
<feature type="domain" description="Cadherin" evidence="20">
    <location>
        <begin position="2454"/>
        <end position="2569"/>
    </location>
</feature>
<reference evidence="21 22" key="1">
    <citation type="journal article" date="2021" name="G3 (Bethesda)">
        <title>Improved contiguity of the threespine stickleback genome using long-read sequencing.</title>
        <authorList>
            <person name="Nath S."/>
            <person name="Shaw D.E."/>
            <person name="White M.A."/>
        </authorList>
    </citation>
    <scope>NUCLEOTIDE SEQUENCE [LARGE SCALE GENOMIC DNA]</scope>
    <source>
        <strain evidence="21 22">Lake Benthic</strain>
    </source>
</reference>
<feature type="domain" description="Cadherin" evidence="20">
    <location>
        <begin position="129"/>
        <end position="240"/>
    </location>
</feature>
<feature type="domain" description="Cadherin" evidence="20">
    <location>
        <begin position="241"/>
        <end position="347"/>
    </location>
</feature>
<keyword evidence="22" id="KW-1185">Reference proteome</keyword>
<evidence type="ECO:0000256" key="10">
    <source>
        <dbReference type="ARBA" id="ARBA00023136"/>
    </source>
</evidence>
<dbReference type="eggNOG" id="KOG3594">
    <property type="taxonomic scope" value="Eukaryota"/>
</dbReference>
<feature type="domain" description="Cadherin" evidence="20">
    <location>
        <begin position="459"/>
        <end position="564"/>
    </location>
</feature>
<dbReference type="FunFam" id="2.60.40.60:FF:000081">
    <property type="entry name" value="protocadherin Fat 4"/>
    <property type="match status" value="1"/>
</dbReference>
<feature type="domain" description="Cadherin" evidence="20">
    <location>
        <begin position="1520"/>
        <end position="1624"/>
    </location>
</feature>
<dbReference type="FunFam" id="2.60.40.60:FF:000116">
    <property type="entry name" value="Dachsous cadherin-related 2"/>
    <property type="match status" value="1"/>
</dbReference>
<evidence type="ECO:0000256" key="12">
    <source>
        <dbReference type="ARBA" id="ARBA00023180"/>
    </source>
</evidence>
<keyword evidence="12" id="KW-0325">Glycoprotein</keyword>
<dbReference type="InterPro" id="IPR002126">
    <property type="entry name" value="Cadherin-like_dom"/>
</dbReference>
<feature type="transmembrane region" description="Helical" evidence="18">
    <location>
        <begin position="2904"/>
        <end position="2926"/>
    </location>
</feature>
<dbReference type="CDD" id="cd11304">
    <property type="entry name" value="Cadherin_repeat"/>
    <property type="match status" value="26"/>
</dbReference>
<evidence type="ECO:0000256" key="5">
    <source>
        <dbReference type="ARBA" id="ARBA00022729"/>
    </source>
</evidence>
<reference evidence="21" key="2">
    <citation type="submission" date="2025-08" db="UniProtKB">
        <authorList>
            <consortium name="Ensembl"/>
        </authorList>
    </citation>
    <scope>IDENTIFICATION</scope>
</reference>
<feature type="domain" description="Cadherin" evidence="20">
    <location>
        <begin position="1092"/>
        <end position="1194"/>
    </location>
</feature>
<evidence type="ECO:0000256" key="2">
    <source>
        <dbReference type="ARBA" id="ARBA00022475"/>
    </source>
</evidence>
<dbReference type="Bgee" id="ENSGACG00000016846">
    <property type="expression patterns" value="Expressed in intestinal epithelial cell and 1 other cell type or tissue"/>
</dbReference>
<dbReference type="FunFam" id="2.60.40.60:FF:000035">
    <property type="entry name" value="Protocadherin Fat 3"/>
    <property type="match status" value="1"/>
</dbReference>
<dbReference type="InterPro" id="IPR020894">
    <property type="entry name" value="Cadherin_CS"/>
</dbReference>
<dbReference type="FunFam" id="2.60.40.60:FF:000275">
    <property type="entry name" value="Si:dkey-30k22.7"/>
    <property type="match status" value="1"/>
</dbReference>
<evidence type="ECO:0000256" key="14">
    <source>
        <dbReference type="ARBA" id="ARBA00072299"/>
    </source>
</evidence>
<comment type="subunit">
    <text evidence="13">Heterophilic interaction with FAT4; this interaction affects their respective protein levels.</text>
</comment>
<feature type="domain" description="Cadherin" evidence="20">
    <location>
        <begin position="2685"/>
        <end position="2790"/>
    </location>
</feature>
<evidence type="ECO:0000256" key="6">
    <source>
        <dbReference type="ARBA" id="ARBA00022737"/>
    </source>
</evidence>
<keyword evidence="10 18" id="KW-0472">Membrane</keyword>
<dbReference type="CTD" id="54798"/>
<keyword evidence="8" id="KW-0130">Cell adhesion</keyword>
<keyword evidence="11" id="KW-1015">Disulfide bond</keyword>
<keyword evidence="3" id="KW-0245">EGF-like domain</keyword>
<dbReference type="OMA" id="YRPSYRM"/>
<dbReference type="FunFam" id="2.60.40.60:FF:000140">
    <property type="entry name" value="Dachsous cadherin-related 1"/>
    <property type="match status" value="1"/>
</dbReference>
<keyword evidence="4 18" id="KW-0812">Transmembrane</keyword>
<feature type="domain" description="Cadherin" evidence="20">
    <location>
        <begin position="1834"/>
        <end position="1939"/>
    </location>
</feature>
<keyword evidence="6" id="KW-0677">Repeat</keyword>
<proteinExistence type="predicted"/>
<feature type="domain" description="Cadherin" evidence="20">
    <location>
        <begin position="673"/>
        <end position="777"/>
    </location>
</feature>
<dbReference type="FunFam" id="2.60.40.60:FF:000020">
    <property type="entry name" value="Dachsous cadherin-related 1b"/>
    <property type="match status" value="11"/>
</dbReference>
<name>G3PXB2_GASAC</name>
<feature type="domain" description="Cadherin" evidence="20">
    <location>
        <begin position="1406"/>
        <end position="1520"/>
    </location>
</feature>
<feature type="domain" description="Cadherin" evidence="20">
    <location>
        <begin position="1305"/>
        <end position="1405"/>
    </location>
</feature>
<dbReference type="GO" id="GO:0003183">
    <property type="term" value="P:mitral valve morphogenesis"/>
    <property type="evidence" value="ECO:0007669"/>
    <property type="project" value="UniProtKB-ARBA"/>
</dbReference>
<dbReference type="FunFam" id="2.60.40.60:FF:000263">
    <property type="entry name" value="LOW QUALITY PROTEIN: protocadherin-23"/>
    <property type="match status" value="1"/>
</dbReference>
<feature type="domain" description="Cadherin" evidence="20">
    <location>
        <begin position="2041"/>
        <end position="2143"/>
    </location>
</feature>
<evidence type="ECO:0000256" key="7">
    <source>
        <dbReference type="ARBA" id="ARBA00022837"/>
    </source>
</evidence>
<accession>G3PXB2</accession>
<dbReference type="Pfam" id="PF00028">
    <property type="entry name" value="Cadherin"/>
    <property type="match status" value="24"/>
</dbReference>
<feature type="domain" description="Cadherin" evidence="20">
    <location>
        <begin position="1199"/>
        <end position="1321"/>
    </location>
</feature>